<accession>A0A0V1BET2</accession>
<comment type="caution">
    <text evidence="1">The sequence shown here is derived from an EMBL/GenBank/DDBJ whole genome shotgun (WGS) entry which is preliminary data.</text>
</comment>
<name>A0A0V1BET2_TRISP</name>
<evidence type="ECO:0000313" key="2">
    <source>
        <dbReference type="Proteomes" id="UP000054776"/>
    </source>
</evidence>
<dbReference type="OrthoDB" id="10540495at2759"/>
<proteinExistence type="predicted"/>
<keyword evidence="2" id="KW-1185">Reference proteome</keyword>
<dbReference type="InParanoid" id="A0A0V1BET2"/>
<organism evidence="1 2">
    <name type="scientific">Trichinella spiralis</name>
    <name type="common">Trichina worm</name>
    <dbReference type="NCBI Taxonomy" id="6334"/>
    <lineage>
        <taxon>Eukaryota</taxon>
        <taxon>Metazoa</taxon>
        <taxon>Ecdysozoa</taxon>
        <taxon>Nematoda</taxon>
        <taxon>Enoplea</taxon>
        <taxon>Dorylaimia</taxon>
        <taxon>Trichinellida</taxon>
        <taxon>Trichinellidae</taxon>
        <taxon>Trichinella</taxon>
    </lineage>
</organism>
<dbReference type="Proteomes" id="UP000054776">
    <property type="component" value="Unassembled WGS sequence"/>
</dbReference>
<dbReference type="EMBL" id="JYDH01000054">
    <property type="protein sequence ID" value="KRY35406.1"/>
    <property type="molecule type" value="Genomic_DNA"/>
</dbReference>
<evidence type="ECO:0000313" key="1">
    <source>
        <dbReference type="EMBL" id="KRY35406.1"/>
    </source>
</evidence>
<sequence length="112" mass="13076">MNKKNILRINNNNVIMVSFLSHLRKMNQNLMNENLFITIFNERQMFKPKPKVSMKLHLIVRKSLGPVELYNDAMEKSKIQYDKETEFRSRCGLMDKAPASGAGDCGFESRHR</sequence>
<dbReference type="AntiFam" id="ANF00013">
    <property type="entry name" value="tRNA translation"/>
</dbReference>
<reference evidence="1 2" key="1">
    <citation type="submission" date="2015-01" db="EMBL/GenBank/DDBJ databases">
        <title>Evolution of Trichinella species and genotypes.</title>
        <authorList>
            <person name="Korhonen P.K."/>
            <person name="Edoardo P."/>
            <person name="Giuseppe L.R."/>
            <person name="Gasser R.B."/>
        </authorList>
    </citation>
    <scope>NUCLEOTIDE SEQUENCE [LARGE SCALE GENOMIC DNA]</scope>
    <source>
        <strain evidence="1">ISS3</strain>
    </source>
</reference>
<dbReference type="AlphaFoldDB" id="A0A0V1BET2"/>
<protein>
    <submittedName>
        <fullName evidence="1">Uncharacterized protein</fullName>
    </submittedName>
</protein>
<gene>
    <name evidence="1" type="ORF">T01_2121</name>
</gene>